<evidence type="ECO:0000259" key="12">
    <source>
        <dbReference type="Pfam" id="PF19425"/>
    </source>
</evidence>
<evidence type="ECO:0000313" key="14">
    <source>
        <dbReference type="Proteomes" id="UP001205843"/>
    </source>
</evidence>
<evidence type="ECO:0000259" key="11">
    <source>
        <dbReference type="Pfam" id="PF04225"/>
    </source>
</evidence>
<gene>
    <name evidence="13" type="ORF">J2T57_000090</name>
</gene>
<feature type="domain" description="Csd3-like second N-terminal" evidence="12">
    <location>
        <begin position="297"/>
        <end position="415"/>
    </location>
</feature>
<feature type="transmembrane region" description="Helical" evidence="9">
    <location>
        <begin position="32"/>
        <end position="49"/>
    </location>
</feature>
<evidence type="ECO:0000256" key="4">
    <source>
        <dbReference type="ARBA" id="ARBA00022723"/>
    </source>
</evidence>
<dbReference type="InterPro" id="IPR050570">
    <property type="entry name" value="Cell_wall_metabolism_enzyme"/>
</dbReference>
<dbReference type="PANTHER" id="PTHR21666">
    <property type="entry name" value="PEPTIDASE-RELATED"/>
    <property type="match status" value="1"/>
</dbReference>
<dbReference type="PANTHER" id="PTHR21666:SF288">
    <property type="entry name" value="CELL DIVISION PROTEIN YTFB"/>
    <property type="match status" value="1"/>
</dbReference>
<keyword evidence="9" id="KW-0812">Transmembrane</keyword>
<dbReference type="InterPro" id="IPR011055">
    <property type="entry name" value="Dup_hybrid_motif"/>
</dbReference>
<evidence type="ECO:0000256" key="6">
    <source>
        <dbReference type="ARBA" id="ARBA00022833"/>
    </source>
</evidence>
<feature type="region of interest" description="Disordered" evidence="8">
    <location>
        <begin position="96"/>
        <end position="126"/>
    </location>
</feature>
<dbReference type="Gene3D" id="3.10.450.350">
    <property type="match status" value="2"/>
</dbReference>
<dbReference type="Proteomes" id="UP001205843">
    <property type="component" value="Unassembled WGS sequence"/>
</dbReference>
<keyword evidence="5 13" id="KW-0378">Hydrolase</keyword>
<dbReference type="Pfam" id="PF04225">
    <property type="entry name" value="LysM_OapA"/>
    <property type="match status" value="1"/>
</dbReference>
<proteinExistence type="predicted"/>
<dbReference type="SUPFAM" id="SSF51261">
    <property type="entry name" value="Duplicated hybrid motif"/>
    <property type="match status" value="1"/>
</dbReference>
<evidence type="ECO:0000259" key="10">
    <source>
        <dbReference type="Pfam" id="PF01551"/>
    </source>
</evidence>
<keyword evidence="7" id="KW-0482">Metalloprotease</keyword>
<evidence type="ECO:0000256" key="5">
    <source>
        <dbReference type="ARBA" id="ARBA00022801"/>
    </source>
</evidence>
<organism evidence="13 14">
    <name type="scientific">Natronocella acetinitrilica</name>
    <dbReference type="NCBI Taxonomy" id="414046"/>
    <lineage>
        <taxon>Bacteria</taxon>
        <taxon>Pseudomonadati</taxon>
        <taxon>Pseudomonadota</taxon>
        <taxon>Gammaproteobacteria</taxon>
        <taxon>Chromatiales</taxon>
        <taxon>Ectothiorhodospiraceae</taxon>
        <taxon>Natronocella</taxon>
    </lineage>
</organism>
<keyword evidence="14" id="KW-1185">Reference proteome</keyword>
<comment type="caution">
    <text evidence="13">The sequence shown here is derived from an EMBL/GenBank/DDBJ whole genome shotgun (WGS) entry which is preliminary data.</text>
</comment>
<accession>A0AAE3G0T6</accession>
<dbReference type="GO" id="GO:0042834">
    <property type="term" value="F:peptidoglycan binding"/>
    <property type="evidence" value="ECO:0007669"/>
    <property type="project" value="InterPro"/>
</dbReference>
<evidence type="ECO:0000256" key="3">
    <source>
        <dbReference type="ARBA" id="ARBA00022670"/>
    </source>
</evidence>
<protein>
    <submittedName>
        <fullName evidence="13">Murein DD-endopeptidase MepM/ murein hydrolase activator NlpD</fullName>
    </submittedName>
</protein>
<dbReference type="GO" id="GO:0046872">
    <property type="term" value="F:metal ion binding"/>
    <property type="evidence" value="ECO:0007669"/>
    <property type="project" value="UniProtKB-KW"/>
</dbReference>
<dbReference type="InterPro" id="IPR016047">
    <property type="entry name" value="M23ase_b-sheet_dom"/>
</dbReference>
<dbReference type="Pfam" id="PF19425">
    <property type="entry name" value="Csd3_N2"/>
    <property type="match status" value="1"/>
</dbReference>
<keyword evidence="9" id="KW-0472">Membrane</keyword>
<comment type="subcellular location">
    <subcellularLocation>
        <location evidence="2">Cell envelope</location>
    </subcellularLocation>
</comment>
<reference evidence="13" key="1">
    <citation type="submission" date="2022-03" db="EMBL/GenBank/DDBJ databases">
        <title>Genomic Encyclopedia of Type Strains, Phase III (KMG-III): the genomes of soil and plant-associated and newly described type strains.</title>
        <authorList>
            <person name="Whitman W."/>
        </authorList>
    </citation>
    <scope>NUCLEOTIDE SEQUENCE</scope>
    <source>
        <strain evidence="13">ANL 6-2</strain>
    </source>
</reference>
<name>A0AAE3G0T6_9GAMM</name>
<dbReference type="GO" id="GO:0030313">
    <property type="term" value="C:cell envelope"/>
    <property type="evidence" value="ECO:0007669"/>
    <property type="project" value="UniProtKB-SubCell"/>
</dbReference>
<sequence>MRPPRLTDLDFKDSSRRRGPVQRLVTNRRKPVFIAVAVAAAGMLALAMTPGEQAAISIEETAATPSASPTHPAESTRTSLPLELPALNGEHLTALPAASNGSTEDKRVDDKPQEHHANGRADYDDGNDSGFWPVSLRLRRADEAQREVAVPRPMENGASDAGNGWAGMQAWMEPFLPFVADPSVDAIVSELAARLPPPEESFERVEVRRGDSLAAIFSRAGLSAAELHRVVNADDQAKALTRIYPGDEILFRLHDEGGLAALRYKLDNTRTLQIDRDEDGGFAVSVHEEVLETRQLQAAGTIDRSLYLSGRRAGLSNRHIMELMTIFEWQVDFNRDIRGGDAFSIIYEAEFLNGEKVRDGRILAATFINRGRRHEAVFYEDPDGNRGYYGPNGENLRKAFIRRPVQNARISSSFDRNRKHPVLGVRRPHLGTDFAAPTGTPIMASGNGRVVHVGRRGGYGHTVVIQHTNQIRTLYAHMSRYANGLRNGSRVEQGQVIGYVGATGLATGPHLHYEFKVNGAHQNPMSVNLPNGEPVSSQYIADFRSQTGNMLAQLQEMTNSQLALLSDD</sequence>
<evidence type="ECO:0000256" key="1">
    <source>
        <dbReference type="ARBA" id="ARBA00001947"/>
    </source>
</evidence>
<feature type="domain" description="Opacity-associated protein A LysM-like" evidence="11">
    <location>
        <begin position="204"/>
        <end position="283"/>
    </location>
</feature>
<dbReference type="GO" id="GO:0006508">
    <property type="term" value="P:proteolysis"/>
    <property type="evidence" value="ECO:0007669"/>
    <property type="project" value="UniProtKB-KW"/>
</dbReference>
<evidence type="ECO:0000256" key="7">
    <source>
        <dbReference type="ARBA" id="ARBA00023049"/>
    </source>
</evidence>
<dbReference type="AlphaFoldDB" id="A0AAE3G0T6"/>
<dbReference type="GO" id="GO:0004222">
    <property type="term" value="F:metalloendopeptidase activity"/>
    <property type="evidence" value="ECO:0007669"/>
    <property type="project" value="TreeGrafter"/>
</dbReference>
<dbReference type="InterPro" id="IPR007340">
    <property type="entry name" value="LysM_Opacity-associatedA"/>
</dbReference>
<evidence type="ECO:0000256" key="9">
    <source>
        <dbReference type="SAM" id="Phobius"/>
    </source>
</evidence>
<comment type="cofactor">
    <cofactor evidence="1">
        <name>Zn(2+)</name>
        <dbReference type="ChEBI" id="CHEBI:29105"/>
    </cofactor>
</comment>
<keyword evidence="6" id="KW-0862">Zinc</keyword>
<dbReference type="CDD" id="cd12797">
    <property type="entry name" value="M23_peptidase"/>
    <property type="match status" value="1"/>
</dbReference>
<evidence type="ECO:0000256" key="8">
    <source>
        <dbReference type="SAM" id="MobiDB-lite"/>
    </source>
</evidence>
<keyword evidence="3" id="KW-0645">Protease</keyword>
<feature type="compositionally biased region" description="Basic and acidic residues" evidence="8">
    <location>
        <begin position="103"/>
        <end position="123"/>
    </location>
</feature>
<dbReference type="Pfam" id="PF01551">
    <property type="entry name" value="Peptidase_M23"/>
    <property type="match status" value="1"/>
</dbReference>
<keyword evidence="4" id="KW-0479">Metal-binding</keyword>
<dbReference type="EMBL" id="JALJXV010000001">
    <property type="protein sequence ID" value="MCP1672998.1"/>
    <property type="molecule type" value="Genomic_DNA"/>
</dbReference>
<feature type="domain" description="M23ase beta-sheet core" evidence="10">
    <location>
        <begin position="428"/>
        <end position="524"/>
    </location>
</feature>
<keyword evidence="9" id="KW-1133">Transmembrane helix</keyword>
<dbReference type="InterPro" id="IPR045834">
    <property type="entry name" value="Csd3_N2"/>
</dbReference>
<evidence type="ECO:0000313" key="13">
    <source>
        <dbReference type="EMBL" id="MCP1672998.1"/>
    </source>
</evidence>
<dbReference type="Gene3D" id="2.70.70.10">
    <property type="entry name" value="Glucose Permease (Domain IIA)"/>
    <property type="match status" value="1"/>
</dbReference>
<evidence type="ECO:0000256" key="2">
    <source>
        <dbReference type="ARBA" id="ARBA00004196"/>
    </source>
</evidence>